<evidence type="ECO:0000256" key="11">
    <source>
        <dbReference type="SAM" id="Phobius"/>
    </source>
</evidence>
<dbReference type="SMART" id="SM00382">
    <property type="entry name" value="AAA"/>
    <property type="match status" value="1"/>
</dbReference>
<dbReference type="AlphaFoldDB" id="A0A3P1WTI9"/>
<feature type="transmembrane region" description="Helical" evidence="11">
    <location>
        <begin position="68"/>
        <end position="92"/>
    </location>
</feature>
<dbReference type="InterPro" id="IPR036640">
    <property type="entry name" value="ABC1_TM_sf"/>
</dbReference>
<evidence type="ECO:0000256" key="6">
    <source>
        <dbReference type="ARBA" id="ARBA00022741"/>
    </source>
</evidence>
<dbReference type="OrthoDB" id="9806127at2"/>
<keyword evidence="8 11" id="KW-1133">Transmembrane helix</keyword>
<keyword evidence="7 14" id="KW-0067">ATP-binding</keyword>
<sequence>MTTPTAVEPSPVPVDSPANLWALVASARGSMIRGFVLAAFGAVAKVIPYIALVEIARRLLSGQSDSGALWLWVVVAIVAMITHALLYGAALGSNHVAEARLREELRERLVTKLGRVNLGWFTSRSSGQIRRSVAKDTAEIHVLVAHLAGDLANSIFSILTSLVYLFWLDWRFTAILLGGMALLFLMVILLTMRGVSDSVRAYTASQRELASSVVELVDGIKEVKNFGMTNRVFGRFDAAQKQHTKVSVQWLEKQGIGMALLAAAMQPAVIFASTVGLGLLFTLQGWLPPVTVVAFALVWVGLPEGLLAIVGMSQILYTAQQAATNTLQILQAEELPEPGASAPAVPEAPAVELRNVTFAYDKGTNVIEDLTLSCPRGSVTALVGPSGGGKTTVAKLVARFWDVDEGAVLVEGRDVREMTSTDLMSSMSLVFQDVMLSNDTVRANIALGREGVSDAEIEAAARAACIHERIMQLPDGYDTVVGEGAHLSGGEAQRLTIARAFLAAAPILILDEATAQADAHSERLIQEAISNLSAGRTVIVIAHRLGTIRGADQIAVIDEGRLSECGSHEELLALNGRYARMWRNQNPEDQEARTC</sequence>
<dbReference type="Proteomes" id="UP000280935">
    <property type="component" value="Unassembled WGS sequence"/>
</dbReference>
<feature type="transmembrane region" description="Helical" evidence="11">
    <location>
        <begin position="140"/>
        <end position="166"/>
    </location>
</feature>
<evidence type="ECO:0000256" key="8">
    <source>
        <dbReference type="ARBA" id="ARBA00022989"/>
    </source>
</evidence>
<feature type="transmembrane region" description="Helical" evidence="11">
    <location>
        <begin position="172"/>
        <end position="192"/>
    </location>
</feature>
<gene>
    <name evidence="14" type="ORF">EII35_11570</name>
</gene>
<dbReference type="FunFam" id="3.40.50.300:FF:000221">
    <property type="entry name" value="Multidrug ABC transporter ATP-binding protein"/>
    <property type="match status" value="1"/>
</dbReference>
<dbReference type="InterPro" id="IPR027417">
    <property type="entry name" value="P-loop_NTPase"/>
</dbReference>
<evidence type="ECO:0000256" key="2">
    <source>
        <dbReference type="ARBA" id="ARBA00022448"/>
    </source>
</evidence>
<dbReference type="Gene3D" id="3.40.50.300">
    <property type="entry name" value="P-loop containing nucleotide triphosphate hydrolases"/>
    <property type="match status" value="1"/>
</dbReference>
<dbReference type="Pfam" id="PF00664">
    <property type="entry name" value="ABC_membrane"/>
    <property type="match status" value="1"/>
</dbReference>
<dbReference type="InterPro" id="IPR017871">
    <property type="entry name" value="ABC_transporter-like_CS"/>
</dbReference>
<evidence type="ECO:0000256" key="3">
    <source>
        <dbReference type="ARBA" id="ARBA00022475"/>
    </source>
</evidence>
<evidence type="ECO:0000256" key="1">
    <source>
        <dbReference type="ARBA" id="ARBA00004429"/>
    </source>
</evidence>
<dbReference type="Pfam" id="PF00005">
    <property type="entry name" value="ABC_tran"/>
    <property type="match status" value="1"/>
</dbReference>
<feature type="domain" description="ABC transporter" evidence="12">
    <location>
        <begin position="351"/>
        <end position="584"/>
    </location>
</feature>
<comment type="similarity">
    <text evidence="10">Belongs to the ABC transporter superfamily. Siderophore-Fe(3+) uptake transporter (SIUT) (TC 3.A.1.21) family.</text>
</comment>
<evidence type="ECO:0000313" key="15">
    <source>
        <dbReference type="Proteomes" id="UP000280935"/>
    </source>
</evidence>
<reference evidence="14 15" key="1">
    <citation type="submission" date="2018-11" db="EMBL/GenBank/DDBJ databases">
        <title>Genomes From Bacteria Associated with the Canine Oral Cavity: a Test Case for Automated Genome-Based Taxonomic Assignment.</title>
        <authorList>
            <person name="Coil D.A."/>
            <person name="Jospin G."/>
            <person name="Darling A.E."/>
            <person name="Wallis C."/>
            <person name="Davis I.J."/>
            <person name="Harris S."/>
            <person name="Eisen J.A."/>
            <person name="Holcombe L.J."/>
            <person name="O'Flynn C."/>
        </authorList>
    </citation>
    <scope>NUCLEOTIDE SEQUENCE [LARGE SCALE GENOMIC DNA]</scope>
    <source>
        <strain evidence="14 15">OH2822_COT-296</strain>
    </source>
</reference>
<dbReference type="PROSITE" id="PS00211">
    <property type="entry name" value="ABC_TRANSPORTER_1"/>
    <property type="match status" value="1"/>
</dbReference>
<evidence type="ECO:0000259" key="13">
    <source>
        <dbReference type="PROSITE" id="PS50929"/>
    </source>
</evidence>
<dbReference type="GO" id="GO:0005524">
    <property type="term" value="F:ATP binding"/>
    <property type="evidence" value="ECO:0007669"/>
    <property type="project" value="UniProtKB-KW"/>
</dbReference>
<evidence type="ECO:0000313" key="14">
    <source>
        <dbReference type="EMBL" id="RRD48680.1"/>
    </source>
</evidence>
<dbReference type="Gene3D" id="1.20.1560.10">
    <property type="entry name" value="ABC transporter type 1, transmembrane domain"/>
    <property type="match status" value="1"/>
</dbReference>
<dbReference type="InterPro" id="IPR011527">
    <property type="entry name" value="ABC1_TM_dom"/>
</dbReference>
<dbReference type="PANTHER" id="PTHR24221">
    <property type="entry name" value="ATP-BINDING CASSETTE SUB-FAMILY B"/>
    <property type="match status" value="1"/>
</dbReference>
<dbReference type="GO" id="GO:0005886">
    <property type="term" value="C:plasma membrane"/>
    <property type="evidence" value="ECO:0007669"/>
    <property type="project" value="UniProtKB-SubCell"/>
</dbReference>
<evidence type="ECO:0000256" key="10">
    <source>
        <dbReference type="ARBA" id="ARBA00023455"/>
    </source>
</evidence>
<dbReference type="RefSeq" id="WP_125228626.1">
    <property type="nucleotide sequence ID" value="NZ_RQYT01000032.1"/>
</dbReference>
<keyword evidence="4" id="KW-0997">Cell inner membrane</keyword>
<dbReference type="SUPFAM" id="SSF52540">
    <property type="entry name" value="P-loop containing nucleoside triphosphate hydrolases"/>
    <property type="match status" value="1"/>
</dbReference>
<comment type="subcellular location">
    <subcellularLocation>
        <location evidence="1">Cell inner membrane</location>
        <topology evidence="1">Multi-pass membrane protein</topology>
    </subcellularLocation>
</comment>
<dbReference type="SUPFAM" id="SSF90123">
    <property type="entry name" value="ABC transporter transmembrane region"/>
    <property type="match status" value="1"/>
</dbReference>
<keyword evidence="3" id="KW-1003">Cell membrane</keyword>
<keyword evidence="5 11" id="KW-0812">Transmembrane</keyword>
<organism evidence="14 15">
    <name type="scientific">Arachnia propionica</name>
    <dbReference type="NCBI Taxonomy" id="1750"/>
    <lineage>
        <taxon>Bacteria</taxon>
        <taxon>Bacillati</taxon>
        <taxon>Actinomycetota</taxon>
        <taxon>Actinomycetes</taxon>
        <taxon>Propionibacteriales</taxon>
        <taxon>Propionibacteriaceae</taxon>
        <taxon>Arachnia</taxon>
    </lineage>
</organism>
<keyword evidence="6" id="KW-0547">Nucleotide-binding</keyword>
<dbReference type="PROSITE" id="PS50893">
    <property type="entry name" value="ABC_TRANSPORTER_2"/>
    <property type="match status" value="1"/>
</dbReference>
<evidence type="ECO:0000256" key="7">
    <source>
        <dbReference type="ARBA" id="ARBA00022840"/>
    </source>
</evidence>
<dbReference type="GO" id="GO:0140359">
    <property type="term" value="F:ABC-type transporter activity"/>
    <property type="evidence" value="ECO:0007669"/>
    <property type="project" value="InterPro"/>
</dbReference>
<dbReference type="EMBL" id="RQYT01000032">
    <property type="protein sequence ID" value="RRD48680.1"/>
    <property type="molecule type" value="Genomic_DNA"/>
</dbReference>
<comment type="caution">
    <text evidence="14">The sequence shown here is derived from an EMBL/GenBank/DDBJ whole genome shotgun (WGS) entry which is preliminary data.</text>
</comment>
<dbReference type="InterPro" id="IPR003439">
    <property type="entry name" value="ABC_transporter-like_ATP-bd"/>
</dbReference>
<dbReference type="GO" id="GO:0034040">
    <property type="term" value="F:ATPase-coupled lipid transmembrane transporter activity"/>
    <property type="evidence" value="ECO:0007669"/>
    <property type="project" value="TreeGrafter"/>
</dbReference>
<feature type="transmembrane region" description="Helical" evidence="11">
    <location>
        <begin position="35"/>
        <end position="56"/>
    </location>
</feature>
<keyword evidence="2" id="KW-0813">Transport</keyword>
<accession>A0A3P1WTI9</accession>
<feature type="domain" description="ABC transmembrane type-1" evidence="13">
    <location>
        <begin position="34"/>
        <end position="321"/>
    </location>
</feature>
<dbReference type="InterPro" id="IPR039421">
    <property type="entry name" value="Type_1_exporter"/>
</dbReference>
<dbReference type="InterPro" id="IPR003593">
    <property type="entry name" value="AAA+_ATPase"/>
</dbReference>
<evidence type="ECO:0000256" key="5">
    <source>
        <dbReference type="ARBA" id="ARBA00022692"/>
    </source>
</evidence>
<proteinExistence type="inferred from homology"/>
<keyword evidence="9 11" id="KW-0472">Membrane</keyword>
<feature type="transmembrane region" description="Helical" evidence="11">
    <location>
        <begin position="286"/>
        <end position="310"/>
    </location>
</feature>
<dbReference type="GO" id="GO:0016887">
    <property type="term" value="F:ATP hydrolysis activity"/>
    <property type="evidence" value="ECO:0007669"/>
    <property type="project" value="InterPro"/>
</dbReference>
<evidence type="ECO:0000256" key="4">
    <source>
        <dbReference type="ARBA" id="ARBA00022519"/>
    </source>
</evidence>
<protein>
    <submittedName>
        <fullName evidence="14">ABC transporter ATP-binding protein</fullName>
    </submittedName>
</protein>
<feature type="transmembrane region" description="Helical" evidence="11">
    <location>
        <begin position="259"/>
        <end position="280"/>
    </location>
</feature>
<name>A0A3P1WTI9_9ACTN</name>
<evidence type="ECO:0000256" key="9">
    <source>
        <dbReference type="ARBA" id="ARBA00023136"/>
    </source>
</evidence>
<dbReference type="PANTHER" id="PTHR24221:SF397">
    <property type="entry name" value="ABC TRANSPORTER, ATP-BINDING TRANSMEMBRANE PROTEIN"/>
    <property type="match status" value="1"/>
</dbReference>
<evidence type="ECO:0000259" key="12">
    <source>
        <dbReference type="PROSITE" id="PS50893"/>
    </source>
</evidence>
<dbReference type="PROSITE" id="PS50929">
    <property type="entry name" value="ABC_TM1F"/>
    <property type="match status" value="1"/>
</dbReference>